<evidence type="ECO:0000313" key="3">
    <source>
        <dbReference type="EMBL" id="CRK97019.1"/>
    </source>
</evidence>
<gene>
    <name evidence="3" type="ORF">CLUMA_CG010363</name>
</gene>
<keyword evidence="2" id="KW-1133">Transmembrane helix</keyword>
<evidence type="ECO:0000256" key="1">
    <source>
        <dbReference type="SAM" id="MobiDB-lite"/>
    </source>
</evidence>
<keyword evidence="2" id="KW-0812">Transmembrane</keyword>
<proteinExistence type="predicted"/>
<keyword evidence="4" id="KW-1185">Reference proteome</keyword>
<organism evidence="3 4">
    <name type="scientific">Clunio marinus</name>
    <dbReference type="NCBI Taxonomy" id="568069"/>
    <lineage>
        <taxon>Eukaryota</taxon>
        <taxon>Metazoa</taxon>
        <taxon>Ecdysozoa</taxon>
        <taxon>Arthropoda</taxon>
        <taxon>Hexapoda</taxon>
        <taxon>Insecta</taxon>
        <taxon>Pterygota</taxon>
        <taxon>Neoptera</taxon>
        <taxon>Endopterygota</taxon>
        <taxon>Diptera</taxon>
        <taxon>Nematocera</taxon>
        <taxon>Chironomoidea</taxon>
        <taxon>Chironomidae</taxon>
        <taxon>Clunio</taxon>
    </lineage>
</organism>
<feature type="compositionally biased region" description="Polar residues" evidence="1">
    <location>
        <begin position="9"/>
        <end position="20"/>
    </location>
</feature>
<evidence type="ECO:0000313" key="4">
    <source>
        <dbReference type="Proteomes" id="UP000183832"/>
    </source>
</evidence>
<feature type="transmembrane region" description="Helical" evidence="2">
    <location>
        <begin position="37"/>
        <end position="59"/>
    </location>
</feature>
<keyword evidence="2" id="KW-0472">Membrane</keyword>
<name>A0A1J1I9Y1_9DIPT</name>
<evidence type="ECO:0000256" key="2">
    <source>
        <dbReference type="SAM" id="Phobius"/>
    </source>
</evidence>
<feature type="region of interest" description="Disordered" evidence="1">
    <location>
        <begin position="1"/>
        <end position="20"/>
    </location>
</feature>
<dbReference type="AlphaFoldDB" id="A0A1J1I9Y1"/>
<dbReference type="Proteomes" id="UP000183832">
    <property type="component" value="Unassembled WGS sequence"/>
</dbReference>
<accession>A0A1J1I9Y1</accession>
<sequence>MVEIEENFKQPQNHHSVRKSTQIPKANTNLFDFPLELVFGFVKVFKLKLFLLILCFGGYQRKITNTVFNHKKLFCLLHLNEKVIDIALNCIDKIRGENSDEYKI</sequence>
<dbReference type="EMBL" id="CVRI01000045">
    <property type="protein sequence ID" value="CRK97019.1"/>
    <property type="molecule type" value="Genomic_DNA"/>
</dbReference>
<protein>
    <submittedName>
        <fullName evidence="3">CLUMA_CG010363, isoform A</fullName>
    </submittedName>
</protein>
<reference evidence="3 4" key="1">
    <citation type="submission" date="2015-04" db="EMBL/GenBank/DDBJ databases">
        <authorList>
            <person name="Syromyatnikov M.Y."/>
            <person name="Popov V.N."/>
        </authorList>
    </citation>
    <scope>NUCLEOTIDE SEQUENCE [LARGE SCALE GENOMIC DNA]</scope>
</reference>